<reference evidence="8" key="2">
    <citation type="journal article" date="2008" name="Curr. Biol.">
        <title>Chromatophore genome sequence of Paulinella sheds light on acquisition of photosynthesis by eukaryotes.</title>
        <authorList>
            <person name="Nowack E.C.M."/>
            <person name="Melkonian M."/>
            <person name="Gloeckner G."/>
        </authorList>
    </citation>
    <scope>NUCLEOTIDE SEQUENCE [LARGE SCALE GENOMIC DNA]</scope>
</reference>
<dbReference type="GeneID" id="6481523"/>
<dbReference type="NCBIfam" id="TIGR02727">
    <property type="entry name" value="MTHFS_bact"/>
    <property type="match status" value="1"/>
</dbReference>
<dbReference type="GO" id="GO:0030272">
    <property type="term" value="F:5-formyltetrahydrofolate cyclo-ligase activity"/>
    <property type="evidence" value="ECO:0007669"/>
    <property type="project" value="UniProtKB-EC"/>
</dbReference>
<reference evidence="8" key="1">
    <citation type="submission" date="2007-08" db="EMBL/GenBank/DDBJ databases">
        <authorList>
            <person name="Gloeckner G."/>
            <person name="Nowack E."/>
            <person name="Melkonian M."/>
        </authorList>
    </citation>
    <scope>NUCLEOTIDE SEQUENCE</scope>
</reference>
<dbReference type="PANTHER" id="PTHR23407">
    <property type="entry name" value="ATPASE INHIBITOR/5-FORMYLTETRAHYDROFOLATE CYCLO-LIGASE"/>
    <property type="match status" value="1"/>
</dbReference>
<comment type="catalytic activity">
    <reaction evidence="4 7">
        <text>(6S)-5-formyl-5,6,7,8-tetrahydrofolate + ATP = (6R)-5,10-methenyltetrahydrofolate + ADP + phosphate</text>
        <dbReference type="Rhea" id="RHEA:10488"/>
        <dbReference type="ChEBI" id="CHEBI:30616"/>
        <dbReference type="ChEBI" id="CHEBI:43474"/>
        <dbReference type="ChEBI" id="CHEBI:57455"/>
        <dbReference type="ChEBI" id="CHEBI:57457"/>
        <dbReference type="ChEBI" id="CHEBI:456216"/>
        <dbReference type="EC" id="6.3.3.2"/>
    </reaction>
</comment>
<dbReference type="Gene3D" id="3.40.50.10420">
    <property type="entry name" value="NagB/RpiA/CoA transferase-like"/>
    <property type="match status" value="1"/>
</dbReference>
<proteinExistence type="inferred from homology"/>
<comment type="similarity">
    <text evidence="1 7">Belongs to the 5-formyltetrahydrofolate cyclo-ligase family.</text>
</comment>
<comment type="cofactor">
    <cofactor evidence="7">
        <name>Mg(2+)</name>
        <dbReference type="ChEBI" id="CHEBI:18420"/>
    </cofactor>
</comment>
<dbReference type="InterPro" id="IPR002698">
    <property type="entry name" value="FTHF_cligase"/>
</dbReference>
<dbReference type="GO" id="GO:0005524">
    <property type="term" value="F:ATP binding"/>
    <property type="evidence" value="ECO:0007669"/>
    <property type="project" value="UniProtKB-KW"/>
</dbReference>
<dbReference type="EC" id="6.3.3.2" evidence="5 7"/>
<evidence type="ECO:0000256" key="6">
    <source>
        <dbReference type="PIRSR" id="PIRSR006806-1"/>
    </source>
</evidence>
<dbReference type="PIRSF" id="PIRSF006806">
    <property type="entry name" value="FTHF_cligase"/>
    <property type="match status" value="1"/>
</dbReference>
<geneLocation type="organellar chromatophore" evidence="8"/>
<keyword evidence="2 6" id="KW-0547">Nucleotide-binding</keyword>
<dbReference type="EMBL" id="CP000815">
    <property type="protein sequence ID" value="ACB43180.1"/>
    <property type="molecule type" value="Genomic_DNA"/>
</dbReference>
<organism evidence="8">
    <name type="scientific">Paulinella chromatophora</name>
    <dbReference type="NCBI Taxonomy" id="39717"/>
    <lineage>
        <taxon>Eukaryota</taxon>
        <taxon>Sar</taxon>
        <taxon>Rhizaria</taxon>
        <taxon>Cercozoa</taxon>
        <taxon>Imbricatea</taxon>
        <taxon>Silicofilosea</taxon>
        <taxon>Euglyphida</taxon>
        <taxon>Paulinellidae</taxon>
        <taxon>Paulinella</taxon>
    </lineage>
</organism>
<evidence type="ECO:0000256" key="1">
    <source>
        <dbReference type="ARBA" id="ARBA00010638"/>
    </source>
</evidence>
<keyword evidence="3 6" id="KW-0067">ATP-binding</keyword>
<evidence type="ECO:0000256" key="2">
    <source>
        <dbReference type="ARBA" id="ARBA00022741"/>
    </source>
</evidence>
<protein>
    <recommendedName>
        <fullName evidence="5 7">5-formyltetrahydrofolate cyclo-ligase</fullName>
        <ecNumber evidence="5 7">6.3.3.2</ecNumber>
    </recommendedName>
</protein>
<dbReference type="GO" id="GO:0035999">
    <property type="term" value="P:tetrahydrofolate interconversion"/>
    <property type="evidence" value="ECO:0007669"/>
    <property type="project" value="TreeGrafter"/>
</dbReference>
<evidence type="ECO:0000256" key="4">
    <source>
        <dbReference type="ARBA" id="ARBA00036539"/>
    </source>
</evidence>
<evidence type="ECO:0000256" key="5">
    <source>
        <dbReference type="ARBA" id="ARBA00038966"/>
    </source>
</evidence>
<dbReference type="SUPFAM" id="SSF100950">
    <property type="entry name" value="NagB/RpiA/CoA transferase-like"/>
    <property type="match status" value="1"/>
</dbReference>
<evidence type="ECO:0000256" key="3">
    <source>
        <dbReference type="ARBA" id="ARBA00022840"/>
    </source>
</evidence>
<sequence length="180" mass="20554">MNKKALRQHYYSKRYQLIKSIEASSSQKVLQKIPNLLETNQKIVIYWPLINEIDLRGIAKQLPNQLALPAVYKDQLHIHNWSPGQALQLDDCGIPAPIYQSRLHPNQVGLLLAPALAFDNRGIRLGYGGGYYDRLRSDPLWRGIIALIVAPASYKVNEITTDSWDIPFDGWLTESELKYL</sequence>
<name>B1X5G1_PAUCH</name>
<accession>B1X5G1</accession>
<dbReference type="AlphaFoldDB" id="B1X5G1"/>
<dbReference type="RefSeq" id="YP_002049390.1">
    <property type="nucleotide sequence ID" value="NC_011087.1"/>
</dbReference>
<dbReference type="GO" id="GO:0009396">
    <property type="term" value="P:folic acid-containing compound biosynthetic process"/>
    <property type="evidence" value="ECO:0007669"/>
    <property type="project" value="TreeGrafter"/>
</dbReference>
<dbReference type="PANTHER" id="PTHR23407:SF1">
    <property type="entry name" value="5-FORMYLTETRAHYDROFOLATE CYCLO-LIGASE"/>
    <property type="match status" value="1"/>
</dbReference>
<evidence type="ECO:0000313" key="8">
    <source>
        <dbReference type="EMBL" id="ACB43180.1"/>
    </source>
</evidence>
<feature type="binding site" evidence="6">
    <location>
        <begin position="124"/>
        <end position="132"/>
    </location>
    <ligand>
        <name>ATP</name>
        <dbReference type="ChEBI" id="CHEBI:30616"/>
    </ligand>
</feature>
<dbReference type="GO" id="GO:0046872">
    <property type="term" value="F:metal ion binding"/>
    <property type="evidence" value="ECO:0007669"/>
    <property type="project" value="UniProtKB-KW"/>
</dbReference>
<keyword evidence="7" id="KW-0479">Metal-binding</keyword>
<feature type="binding site" evidence="6">
    <location>
        <position position="52"/>
    </location>
    <ligand>
        <name>substrate</name>
    </ligand>
</feature>
<keyword evidence="7" id="KW-0460">Magnesium</keyword>
<dbReference type="InterPro" id="IPR024185">
    <property type="entry name" value="FTHF_cligase-like_sf"/>
</dbReference>
<dbReference type="InterPro" id="IPR037171">
    <property type="entry name" value="NagB/RpiA_transferase-like"/>
</dbReference>
<dbReference type="Pfam" id="PF01812">
    <property type="entry name" value="5-FTHF_cyc-lig"/>
    <property type="match status" value="1"/>
</dbReference>
<feature type="binding site" evidence="6">
    <location>
        <begin position="3"/>
        <end position="7"/>
    </location>
    <ligand>
        <name>ATP</name>
        <dbReference type="ChEBI" id="CHEBI:30616"/>
    </ligand>
</feature>
<gene>
    <name evidence="8" type="ordered locus">PCC_0765</name>
</gene>
<keyword evidence="8" id="KW-0934">Plastid</keyword>
<evidence type="ECO:0000256" key="7">
    <source>
        <dbReference type="RuleBase" id="RU361279"/>
    </source>
</evidence>